<feature type="region of interest" description="Disordered" evidence="1">
    <location>
        <begin position="146"/>
        <end position="224"/>
    </location>
</feature>
<dbReference type="RefSeq" id="WP_160618018.1">
    <property type="nucleotide sequence ID" value="NZ_CP047652.1"/>
</dbReference>
<dbReference type="InterPro" id="IPR019225">
    <property type="entry name" value="DUF2155"/>
</dbReference>
<reference evidence="2 4" key="1">
    <citation type="submission" date="2020-01" db="EMBL/GenBank/DDBJ databases">
        <title>Genome sequencing of strain KACC 21507.</title>
        <authorList>
            <person name="Heo J."/>
            <person name="Kim S.-J."/>
            <person name="Kim J.-S."/>
            <person name="Hong S.-B."/>
            <person name="Kwon S.-W."/>
        </authorList>
    </citation>
    <scope>NUCLEOTIDE SEQUENCE [LARGE SCALE GENOMIC DNA]</scope>
    <source>
        <strain evidence="2 4">KACC 21507</strain>
    </source>
</reference>
<dbReference type="AlphaFoldDB" id="A0A6P1NEH3"/>
<evidence type="ECO:0000256" key="1">
    <source>
        <dbReference type="SAM" id="MobiDB-lite"/>
    </source>
</evidence>
<dbReference type="KEGG" id="bomb:GT348_08700"/>
<proteinExistence type="predicted"/>
<dbReference type="EMBL" id="CP047652">
    <property type="protein sequence ID" value="QHI96288.1"/>
    <property type="molecule type" value="Genomic_DNA"/>
</dbReference>
<dbReference type="Pfam" id="PF09923">
    <property type="entry name" value="DUF2155"/>
    <property type="match status" value="1"/>
</dbReference>
<protein>
    <submittedName>
        <fullName evidence="2">DUF2155 domain-containing protein</fullName>
    </submittedName>
</protein>
<keyword evidence="4" id="KW-1185">Reference proteome</keyword>
<dbReference type="Proteomes" id="UP000463975">
    <property type="component" value="Chromosome"/>
</dbReference>
<gene>
    <name evidence="2" type="ORF">GT348_00060</name>
    <name evidence="3" type="ORF">GT348_08700</name>
</gene>
<evidence type="ECO:0000313" key="4">
    <source>
        <dbReference type="Proteomes" id="UP000463975"/>
    </source>
</evidence>
<evidence type="ECO:0000313" key="2">
    <source>
        <dbReference type="EMBL" id="QHI94940.1"/>
    </source>
</evidence>
<evidence type="ECO:0000313" key="3">
    <source>
        <dbReference type="EMBL" id="QHI96288.1"/>
    </source>
</evidence>
<dbReference type="EMBL" id="CP047652">
    <property type="protein sequence ID" value="QHI94940.1"/>
    <property type="molecule type" value="Genomic_DNA"/>
</dbReference>
<feature type="compositionally biased region" description="Low complexity" evidence="1">
    <location>
        <begin position="191"/>
        <end position="215"/>
    </location>
</feature>
<sequence>MNKKALEKNILFHLGSLAVLCTFLWPNVAFSVEGVPVPAVHPADSWQGRAKAVIRVLNRLDSQSELLTLSVGEEGHYRSLNLKLTACVERPPTLAPETAAQLNLTDSQAKDSEPFEGWILAQQPGLSVYQSSLYDVQVVRCEGEKVAPMVGPPPPVKAPQITSSAPEKLDADGSPVNNQAGAAYSPEAPTSILPSSSSNNQSFGASAPASSGDASLPPPTSLLP</sequence>
<accession>A0A6P1NEH3</accession>
<organism evidence="2 4">
    <name type="scientific">Aristophania vespae</name>
    <dbReference type="NCBI Taxonomy" id="2697033"/>
    <lineage>
        <taxon>Bacteria</taxon>
        <taxon>Pseudomonadati</taxon>
        <taxon>Pseudomonadota</taxon>
        <taxon>Alphaproteobacteria</taxon>
        <taxon>Acetobacterales</taxon>
        <taxon>Acetobacteraceae</taxon>
        <taxon>Aristophania</taxon>
    </lineage>
</organism>
<dbReference type="KEGG" id="bomb:GT348_00060"/>
<name>A0A6P1NEH3_9PROT</name>